<protein>
    <submittedName>
        <fullName evidence="1">Unnamed protein product</fullName>
    </submittedName>
</protein>
<evidence type="ECO:0000313" key="2">
    <source>
        <dbReference type="Proteomes" id="UP001165121"/>
    </source>
</evidence>
<proteinExistence type="predicted"/>
<dbReference type="Proteomes" id="UP001165121">
    <property type="component" value="Unassembled WGS sequence"/>
</dbReference>
<organism evidence="1 2">
    <name type="scientific">Phytophthora fragariaefolia</name>
    <dbReference type="NCBI Taxonomy" id="1490495"/>
    <lineage>
        <taxon>Eukaryota</taxon>
        <taxon>Sar</taxon>
        <taxon>Stramenopiles</taxon>
        <taxon>Oomycota</taxon>
        <taxon>Peronosporomycetes</taxon>
        <taxon>Peronosporales</taxon>
        <taxon>Peronosporaceae</taxon>
        <taxon>Phytophthora</taxon>
    </lineage>
</organism>
<evidence type="ECO:0000313" key="1">
    <source>
        <dbReference type="EMBL" id="GMF54496.1"/>
    </source>
</evidence>
<dbReference type="GO" id="GO:0003676">
    <property type="term" value="F:nucleic acid binding"/>
    <property type="evidence" value="ECO:0007669"/>
    <property type="project" value="InterPro"/>
</dbReference>
<name>A0A9W7D1W7_9STRA</name>
<gene>
    <name evidence="1" type="ORF">Pfra01_002275800</name>
</gene>
<sequence length="109" mass="11939">MPALRFPDLNVRDLGFFTSIQALQYCKATYDTVGLIEAMQNAFDEIRWQSLDKCFVTVQKAIEVILVDSSGNGLKLPRVGKHVAANGCMPLSVKVSGEAVMNGYSKVVL</sequence>
<keyword evidence="2" id="KW-1185">Reference proteome</keyword>
<dbReference type="AlphaFoldDB" id="A0A9W7D1W7"/>
<dbReference type="PANTHER" id="PTHR47169">
    <property type="entry name" value="OS01G0541250 PROTEIN"/>
    <property type="match status" value="1"/>
</dbReference>
<dbReference type="EMBL" id="BSXT01003514">
    <property type="protein sequence ID" value="GMF54496.1"/>
    <property type="molecule type" value="Genomic_DNA"/>
</dbReference>
<comment type="caution">
    <text evidence="1">The sequence shown here is derived from an EMBL/GenBank/DDBJ whole genome shotgun (WGS) entry which is preliminary data.</text>
</comment>
<dbReference type="Gene3D" id="3.30.420.10">
    <property type="entry name" value="Ribonuclease H-like superfamily/Ribonuclease H"/>
    <property type="match status" value="1"/>
</dbReference>
<reference evidence="1" key="1">
    <citation type="submission" date="2023-04" db="EMBL/GenBank/DDBJ databases">
        <title>Phytophthora fragariaefolia NBRC 109709.</title>
        <authorList>
            <person name="Ichikawa N."/>
            <person name="Sato H."/>
            <person name="Tonouchi N."/>
        </authorList>
    </citation>
    <scope>NUCLEOTIDE SEQUENCE</scope>
    <source>
        <strain evidence="1">NBRC 109709</strain>
    </source>
</reference>
<dbReference type="OrthoDB" id="112314at2759"/>
<accession>A0A9W7D1W7</accession>
<dbReference type="InterPro" id="IPR036397">
    <property type="entry name" value="RNaseH_sf"/>
</dbReference>